<dbReference type="EMBL" id="BJUS01000001">
    <property type="protein sequence ID" value="GEK71602.1"/>
    <property type="molecule type" value="Genomic_DNA"/>
</dbReference>
<organism evidence="1 2">
    <name type="scientific">Halomonas halophila</name>
    <dbReference type="NCBI Taxonomy" id="29573"/>
    <lineage>
        <taxon>Bacteria</taxon>
        <taxon>Pseudomonadati</taxon>
        <taxon>Pseudomonadota</taxon>
        <taxon>Gammaproteobacteria</taxon>
        <taxon>Oceanospirillales</taxon>
        <taxon>Halomonadaceae</taxon>
        <taxon>Halomonas</taxon>
    </lineage>
</organism>
<gene>
    <name evidence="1" type="ORF">HHA04nite_01460</name>
</gene>
<proteinExistence type="predicted"/>
<name>A0ABQ0TZB9_9GAMM</name>
<evidence type="ECO:0000313" key="1">
    <source>
        <dbReference type="EMBL" id="GEK71602.1"/>
    </source>
</evidence>
<reference evidence="1 2" key="1">
    <citation type="submission" date="2019-07" db="EMBL/GenBank/DDBJ databases">
        <title>Whole genome shotgun sequence of Halomonas halophila NBRC 102604.</title>
        <authorList>
            <person name="Hosoyama A."/>
            <person name="Uohara A."/>
            <person name="Ohji S."/>
            <person name="Ichikawa N."/>
        </authorList>
    </citation>
    <scope>NUCLEOTIDE SEQUENCE [LARGE SCALE GENOMIC DNA]</scope>
    <source>
        <strain evidence="1 2">NBRC 102604</strain>
    </source>
</reference>
<protein>
    <submittedName>
        <fullName evidence="1">Uncharacterized protein</fullName>
    </submittedName>
</protein>
<keyword evidence="2" id="KW-1185">Reference proteome</keyword>
<accession>A0ABQ0TZB9</accession>
<evidence type="ECO:0000313" key="2">
    <source>
        <dbReference type="Proteomes" id="UP000321121"/>
    </source>
</evidence>
<dbReference type="Proteomes" id="UP000321121">
    <property type="component" value="Unassembled WGS sequence"/>
</dbReference>
<sequence>MAYTSFAPVDIDELLSQIDSFASGQLGWGSSYSGGVLTLTPIASGTEFDLYEAAGYGAADNGQWIYIDMRDPNDATNQVAAAMSHISSTSLAWLYGGNTTEPWLLITVLTEPGVYRHAFVGYLAKYGTWAGGAVCSAINWSHRTTSTPATYTNASNRLLFSFVSSYGAINNELGKTGGVLLDGVHGDRPRALFASASTYTSGGHDYDATHPRAGGGYRDDYAERVRDPGVMPLSGEAALVPITLFADMLRNDTWTPIGHVPGLRMVNVANLDPEQAYTYAGLTWKIFPLCRKADATDDFGTADLGIAVLQEA</sequence>
<comment type="caution">
    <text evidence="1">The sequence shown here is derived from an EMBL/GenBank/DDBJ whole genome shotgun (WGS) entry which is preliminary data.</text>
</comment>
<dbReference type="RefSeq" id="WP_146907300.1">
    <property type="nucleotide sequence ID" value="NZ_BJUS01000001.1"/>
</dbReference>